<gene>
    <name evidence="2" type="ORF">ACFQ2O_00910</name>
</gene>
<dbReference type="Proteomes" id="UP001597094">
    <property type="component" value="Unassembled WGS sequence"/>
</dbReference>
<dbReference type="EMBL" id="JBHTLD010000004">
    <property type="protein sequence ID" value="MFD1184745.1"/>
    <property type="molecule type" value="Genomic_DNA"/>
</dbReference>
<sequence>MKKLLFILALLCVFSANAQESTLGLTGKLGAFHTVTSSSQSATADIDYGLGLQLELGVLLRKPVTPNGFVQLTPVLALDRQSGGNIRMTDLQQNPVADAKTRYGNLSVGAGVLYFHRFGSSLAVGAGVAAKYKLTAIMAIQKVMGQNGSELDDYYDSFYHRKLTLYLPLEAQLALAPKLELMAQLQLPINNRVAAAESAFKERDLGLVLGLNYLFR</sequence>
<keyword evidence="1" id="KW-0732">Signal</keyword>
<evidence type="ECO:0000313" key="3">
    <source>
        <dbReference type="Proteomes" id="UP001597094"/>
    </source>
</evidence>
<reference evidence="3" key="1">
    <citation type="journal article" date="2019" name="Int. J. Syst. Evol. Microbiol.">
        <title>The Global Catalogue of Microorganisms (GCM) 10K type strain sequencing project: providing services to taxonomists for standard genome sequencing and annotation.</title>
        <authorList>
            <consortium name="The Broad Institute Genomics Platform"/>
            <consortium name="The Broad Institute Genome Sequencing Center for Infectious Disease"/>
            <person name="Wu L."/>
            <person name="Ma J."/>
        </authorList>
    </citation>
    <scope>NUCLEOTIDE SEQUENCE [LARGE SCALE GENOMIC DNA]</scope>
    <source>
        <strain evidence="3">JCM 31319</strain>
    </source>
</reference>
<organism evidence="2 3">
    <name type="scientific">Pontibacter rugosus</name>
    <dbReference type="NCBI Taxonomy" id="1745966"/>
    <lineage>
        <taxon>Bacteria</taxon>
        <taxon>Pseudomonadati</taxon>
        <taxon>Bacteroidota</taxon>
        <taxon>Cytophagia</taxon>
        <taxon>Cytophagales</taxon>
        <taxon>Hymenobacteraceae</taxon>
        <taxon>Pontibacter</taxon>
    </lineage>
</organism>
<proteinExistence type="predicted"/>
<evidence type="ECO:0000256" key="1">
    <source>
        <dbReference type="SAM" id="SignalP"/>
    </source>
</evidence>
<name>A0ABW3SMI9_9BACT</name>
<accession>A0ABW3SMI9</accession>
<feature type="chain" id="PRO_5045339637" description="Outer membrane protein beta-barrel domain-containing protein" evidence="1">
    <location>
        <begin position="19"/>
        <end position="216"/>
    </location>
</feature>
<evidence type="ECO:0000313" key="2">
    <source>
        <dbReference type="EMBL" id="MFD1184745.1"/>
    </source>
</evidence>
<evidence type="ECO:0008006" key="4">
    <source>
        <dbReference type="Google" id="ProtNLM"/>
    </source>
</evidence>
<feature type="signal peptide" evidence="1">
    <location>
        <begin position="1"/>
        <end position="18"/>
    </location>
</feature>
<dbReference type="RefSeq" id="WP_377522151.1">
    <property type="nucleotide sequence ID" value="NZ_JBHTLD010000004.1"/>
</dbReference>
<comment type="caution">
    <text evidence="2">The sequence shown here is derived from an EMBL/GenBank/DDBJ whole genome shotgun (WGS) entry which is preliminary data.</text>
</comment>
<protein>
    <recommendedName>
        <fullName evidence="4">Outer membrane protein beta-barrel domain-containing protein</fullName>
    </recommendedName>
</protein>
<keyword evidence="3" id="KW-1185">Reference proteome</keyword>